<dbReference type="PRINTS" id="PR00969">
    <property type="entry name" value="CHAPERONPILI"/>
</dbReference>
<comment type="caution">
    <text evidence="8">The sequence shown here is derived from an EMBL/GenBank/DDBJ whole genome shotgun (WGS) entry which is preliminary data.</text>
</comment>
<keyword evidence="5" id="KW-0143">Chaperone</keyword>
<evidence type="ECO:0000256" key="4">
    <source>
        <dbReference type="ARBA" id="ARBA00022764"/>
    </source>
</evidence>
<dbReference type="InterPro" id="IPR016147">
    <property type="entry name" value="Pili_assmbl_chaperone_N"/>
</dbReference>
<comment type="similarity">
    <text evidence="2">Belongs to the periplasmic pilus chaperone family.</text>
</comment>
<evidence type="ECO:0000313" key="8">
    <source>
        <dbReference type="EMBL" id="TDB49299.1"/>
    </source>
</evidence>
<dbReference type="InterPro" id="IPR016148">
    <property type="entry name" value="Pili_assmbl_chaperone_C"/>
</dbReference>
<dbReference type="EMBL" id="PUJY01000035">
    <property type="protein sequence ID" value="TDB49299.1"/>
    <property type="molecule type" value="Genomic_DNA"/>
</dbReference>
<sequence length="240" mass="25934">MVMLGLWVMIVSPAHAGLVLGKTRIIYHQSDRVQNISLQNSGNDVYLIQAAVTPWGSSTSHSSVFIVLPPLFRIEGNSSNVMRIIRTGGDFPTDRESLYSFRINAIPARGMPTGEGEANKQQEGVAASLSISLGMNIKFIYRPDGLSVTPKQAYARLTFTRTGNTVVVTNPTPYYQTFAQLKLDGEKVDLNKNPSMLAPFDQATFSLTGLAGNAGGKVTWSMITDAGGVSELQSGTLHTH</sequence>
<evidence type="ECO:0000259" key="7">
    <source>
        <dbReference type="Pfam" id="PF02753"/>
    </source>
</evidence>
<feature type="domain" description="Pili assembly chaperone N-terminal" evidence="6">
    <location>
        <begin position="17"/>
        <end position="146"/>
    </location>
</feature>
<protein>
    <submittedName>
        <fullName evidence="8">Molecular chaperone</fullName>
    </submittedName>
</protein>
<dbReference type="PANTHER" id="PTHR30251:SF2">
    <property type="entry name" value="FIMBRIAL CHAPERONE YADV-RELATED"/>
    <property type="match status" value="1"/>
</dbReference>
<name>A0A4R4JA77_9GAMM</name>
<dbReference type="SUPFAM" id="SSF49354">
    <property type="entry name" value="PapD-like"/>
    <property type="match status" value="1"/>
</dbReference>
<dbReference type="InterPro" id="IPR013783">
    <property type="entry name" value="Ig-like_fold"/>
</dbReference>
<dbReference type="InterPro" id="IPR008962">
    <property type="entry name" value="PapD-like_sf"/>
</dbReference>
<proteinExistence type="inferred from homology"/>
<dbReference type="SUPFAM" id="SSF49584">
    <property type="entry name" value="Periplasmic chaperone C-domain"/>
    <property type="match status" value="1"/>
</dbReference>
<reference evidence="8 9" key="1">
    <citation type="journal article" date="2019" name="Int. J. Syst. Evol. Microbiol.">
        <title>Photorhabdus khanii subsp. guanajuatensis subsp. nov., isolated from Heterorhabditis atacamensis, and Photorhabdus luminescens subsp. mexicana subsp. nov., isolated from Heterorhabditis mexicana entomopathogenic nematodes.</title>
        <authorList>
            <person name="Machado R.A.R."/>
            <person name="Bruno P."/>
            <person name="Arce C.C.M."/>
            <person name="Liechti N."/>
            <person name="Kohler A."/>
            <person name="Bernal J."/>
            <person name="Bruggmann R."/>
            <person name="Turlings T.C.J."/>
        </authorList>
    </citation>
    <scope>NUCLEOTIDE SEQUENCE [LARGE SCALE GENOMIC DNA]</scope>
    <source>
        <strain evidence="8 9">MEX20-17</strain>
    </source>
</reference>
<dbReference type="AlphaFoldDB" id="A0A4R4JA77"/>
<evidence type="ECO:0000259" key="6">
    <source>
        <dbReference type="Pfam" id="PF00345"/>
    </source>
</evidence>
<accession>A0A4R4JA77</accession>
<dbReference type="Pfam" id="PF00345">
    <property type="entry name" value="PapD_N"/>
    <property type="match status" value="1"/>
</dbReference>
<evidence type="ECO:0000313" key="9">
    <source>
        <dbReference type="Proteomes" id="UP000295598"/>
    </source>
</evidence>
<keyword evidence="4" id="KW-0574">Periplasm</keyword>
<dbReference type="Gene3D" id="2.60.40.10">
    <property type="entry name" value="Immunoglobulins"/>
    <property type="match status" value="2"/>
</dbReference>
<comment type="subcellular location">
    <subcellularLocation>
        <location evidence="1">Periplasm</location>
    </subcellularLocation>
</comment>
<evidence type="ECO:0000256" key="1">
    <source>
        <dbReference type="ARBA" id="ARBA00004418"/>
    </source>
</evidence>
<dbReference type="GO" id="GO:0071555">
    <property type="term" value="P:cell wall organization"/>
    <property type="evidence" value="ECO:0007669"/>
    <property type="project" value="InterPro"/>
</dbReference>
<dbReference type="GO" id="GO:0030288">
    <property type="term" value="C:outer membrane-bounded periplasmic space"/>
    <property type="evidence" value="ECO:0007669"/>
    <property type="project" value="InterPro"/>
</dbReference>
<keyword evidence="3" id="KW-0732">Signal</keyword>
<evidence type="ECO:0000256" key="5">
    <source>
        <dbReference type="ARBA" id="ARBA00023186"/>
    </source>
</evidence>
<dbReference type="InterPro" id="IPR036316">
    <property type="entry name" value="Pili_assmbl_chap_C_dom_sf"/>
</dbReference>
<dbReference type="Pfam" id="PF02753">
    <property type="entry name" value="PapD_C"/>
    <property type="match status" value="1"/>
</dbReference>
<dbReference type="PANTHER" id="PTHR30251">
    <property type="entry name" value="PILUS ASSEMBLY CHAPERONE"/>
    <property type="match status" value="1"/>
</dbReference>
<dbReference type="InterPro" id="IPR050643">
    <property type="entry name" value="Periplasmic_pilus_chap"/>
</dbReference>
<dbReference type="Proteomes" id="UP000295598">
    <property type="component" value="Unassembled WGS sequence"/>
</dbReference>
<organism evidence="8 9">
    <name type="scientific">Photorhabdus khanii subsp. guanajuatensis</name>
    <dbReference type="NCBI Taxonomy" id="2100166"/>
    <lineage>
        <taxon>Bacteria</taxon>
        <taxon>Pseudomonadati</taxon>
        <taxon>Pseudomonadota</taxon>
        <taxon>Gammaproteobacteria</taxon>
        <taxon>Enterobacterales</taxon>
        <taxon>Morganellaceae</taxon>
        <taxon>Photorhabdus</taxon>
    </lineage>
</organism>
<evidence type="ECO:0000256" key="3">
    <source>
        <dbReference type="ARBA" id="ARBA00022729"/>
    </source>
</evidence>
<evidence type="ECO:0000256" key="2">
    <source>
        <dbReference type="ARBA" id="ARBA00007399"/>
    </source>
</evidence>
<dbReference type="InterPro" id="IPR001829">
    <property type="entry name" value="Pili_assmbl_chaperone_bac"/>
</dbReference>
<gene>
    <name evidence="8" type="ORF">C5467_17675</name>
</gene>
<feature type="domain" description="Pili assembly chaperone C-terminal" evidence="7">
    <location>
        <begin position="168"/>
        <end position="230"/>
    </location>
</feature>